<dbReference type="EMBL" id="JBGBZN010000002">
    <property type="protein sequence ID" value="MEY9473301.1"/>
    <property type="molecule type" value="Genomic_DNA"/>
</dbReference>
<dbReference type="PROSITE" id="PS51278">
    <property type="entry name" value="GATASE_TYPE_2"/>
    <property type="match status" value="1"/>
</dbReference>
<dbReference type="Gene3D" id="3.40.50.2020">
    <property type="match status" value="1"/>
</dbReference>
<name>A0ABV4GP75_9BRAD</name>
<dbReference type="InterPro" id="IPR017932">
    <property type="entry name" value="GATase_2_dom"/>
</dbReference>
<dbReference type="PANTHER" id="PTHR11907">
    <property type="entry name" value="AMIDOPHOSPHORIBOSYLTRANSFERASE"/>
    <property type="match status" value="1"/>
</dbReference>
<dbReference type="Proteomes" id="UP001565474">
    <property type="component" value="Unassembled WGS sequence"/>
</dbReference>
<dbReference type="Gene3D" id="3.60.20.10">
    <property type="entry name" value="Glutamine Phosphoribosylpyrophosphate, subunit 1, domain 1"/>
    <property type="match status" value="1"/>
</dbReference>
<dbReference type="InterPro" id="IPR000836">
    <property type="entry name" value="PRTase_dom"/>
</dbReference>
<dbReference type="CDD" id="cd00352">
    <property type="entry name" value="Gn_AT_II"/>
    <property type="match status" value="1"/>
</dbReference>
<evidence type="ECO:0000313" key="4">
    <source>
        <dbReference type="EMBL" id="MEY9473301.1"/>
    </source>
</evidence>
<dbReference type="GO" id="GO:0004044">
    <property type="term" value="F:amidophosphoribosyltransferase activity"/>
    <property type="evidence" value="ECO:0007669"/>
    <property type="project" value="UniProtKB-EC"/>
</dbReference>
<reference evidence="4 5" key="1">
    <citation type="submission" date="2024-07" db="EMBL/GenBank/DDBJ databases">
        <title>Genomic Encyclopedia of Type Strains, Phase V (KMG-V): Genome sequencing to study the core and pangenomes of soil and plant-associated prokaryotes.</title>
        <authorList>
            <person name="Whitman W."/>
        </authorList>
    </citation>
    <scope>NUCLEOTIDE SEQUENCE [LARGE SCALE GENOMIC DNA]</scope>
    <source>
        <strain evidence="4 5">USDA 222</strain>
    </source>
</reference>
<keyword evidence="2" id="KW-0315">Glutamine amidotransferase</keyword>
<dbReference type="InterPro" id="IPR029057">
    <property type="entry name" value="PRTase-like"/>
</dbReference>
<dbReference type="InterPro" id="IPR029055">
    <property type="entry name" value="Ntn_hydrolases_N"/>
</dbReference>
<dbReference type="Pfam" id="PF13537">
    <property type="entry name" value="GATase_7"/>
    <property type="match status" value="1"/>
</dbReference>
<accession>A0ABV4GP75</accession>
<dbReference type="SUPFAM" id="SSF53271">
    <property type="entry name" value="PRTase-like"/>
    <property type="match status" value="1"/>
</dbReference>
<organism evidence="4 5">
    <name type="scientific">Bradyrhizobium yuanmingense</name>
    <dbReference type="NCBI Taxonomy" id="108015"/>
    <lineage>
        <taxon>Bacteria</taxon>
        <taxon>Pseudomonadati</taxon>
        <taxon>Pseudomonadota</taxon>
        <taxon>Alphaproteobacteria</taxon>
        <taxon>Hyphomicrobiales</taxon>
        <taxon>Nitrobacteraceae</taxon>
        <taxon>Bradyrhizobium</taxon>
    </lineage>
</organism>
<evidence type="ECO:0000256" key="1">
    <source>
        <dbReference type="ARBA" id="ARBA00022679"/>
    </source>
</evidence>
<dbReference type="EC" id="2.4.2.14" evidence="4"/>
<evidence type="ECO:0000256" key="2">
    <source>
        <dbReference type="ARBA" id="ARBA00022962"/>
    </source>
</evidence>
<dbReference type="SUPFAM" id="SSF56235">
    <property type="entry name" value="N-terminal nucleophile aminohydrolases (Ntn hydrolases)"/>
    <property type="match status" value="1"/>
</dbReference>
<proteinExistence type="predicted"/>
<evidence type="ECO:0000313" key="5">
    <source>
        <dbReference type="Proteomes" id="UP001565474"/>
    </source>
</evidence>
<feature type="domain" description="Glutamine amidotransferase type-2" evidence="3">
    <location>
        <begin position="37"/>
        <end position="276"/>
    </location>
</feature>
<sequence>MVRRLLKDEAKSRLHKHIRHGNDPPDRLLKKLGDYMSGVAGAFLCSSTEPSPRVVNQLKTMIPTLALRGQAGVVVAAFMQERGIRYGRAFQSADNSVRIDCIEQDPRFRPHVAIAQIRSRSCGSGGDGDMQPIPAGTGISGYFAISLDGAFVNADELRDELLAHEQLTDANTDSDLLLKWIERFCERDYWRHGLPANYEAIFREIDDRVDGAISALLIDRDGNLVAYRSRSGLRPLETMRTDNGFLLFASENCAFAGLKGKTQQLLPGSIQRVDAKTGDSVDHALNSRRYRAKLCAYETLYLGSPNTSVEGHSHLHTRYSIGLALGRIVAERVQAEPLVTPPIVSSMPNTGGPYADGLFDSLAEQGVLAERDDVVATHFLERTLLGRPRGRQARIAQKYRVSEPAVARRTIVVVDEALIRGDTSQAVTTMLLAAGARAVHWAIGSPPIVAPNYYGMGIETLDELAFWQALKRLPPELRAQCLRFHRMDLPVLRTIESNIATAIQAATITYLPFRALVSVLADRLEGIDLSPFTFEMPTPAGRQRADRSLEALLAALPVNPCLGSGS</sequence>
<dbReference type="RefSeq" id="WP_346656311.1">
    <property type="nucleotide sequence ID" value="NZ_JBGBYD010000002.1"/>
</dbReference>
<comment type="caution">
    <text evidence="4">The sequence shown here is derived from an EMBL/GenBank/DDBJ whole genome shotgun (WGS) entry which is preliminary data.</text>
</comment>
<evidence type="ECO:0000259" key="3">
    <source>
        <dbReference type="PROSITE" id="PS51278"/>
    </source>
</evidence>
<dbReference type="CDD" id="cd06223">
    <property type="entry name" value="PRTases_typeI"/>
    <property type="match status" value="1"/>
</dbReference>
<gene>
    <name evidence="4" type="ORF">ABH992_005700</name>
</gene>
<keyword evidence="4" id="KW-0328">Glycosyltransferase</keyword>
<keyword evidence="5" id="KW-1185">Reference proteome</keyword>
<keyword evidence="1 4" id="KW-0808">Transferase</keyword>
<protein>
    <submittedName>
        <fullName evidence="4">Amidophosphoribosyltransferase</fullName>
        <ecNumber evidence="4">2.4.2.14</ecNumber>
    </submittedName>
</protein>